<evidence type="ECO:0000256" key="1">
    <source>
        <dbReference type="ARBA" id="ARBA00022475"/>
    </source>
</evidence>
<dbReference type="Pfam" id="PF02659">
    <property type="entry name" value="Mntp"/>
    <property type="match status" value="1"/>
</dbReference>
<keyword evidence="7" id="KW-1185">Reference proteome</keyword>
<name>A0A1J0A9M1_9CYAN</name>
<feature type="transmembrane region" description="Helical" evidence="5">
    <location>
        <begin position="118"/>
        <end position="140"/>
    </location>
</feature>
<gene>
    <name evidence="6" type="ORF">GlitD10_0306</name>
</gene>
<feature type="transmembrane region" description="Helical" evidence="5">
    <location>
        <begin position="38"/>
        <end position="58"/>
    </location>
</feature>
<dbReference type="OrthoDB" id="571906at2"/>
<dbReference type="RefSeq" id="WP_084111413.1">
    <property type="nucleotide sequence ID" value="NZ_CP017675.1"/>
</dbReference>
<dbReference type="PANTHER" id="PTHR35529">
    <property type="entry name" value="MANGANESE EFFLUX PUMP MNTP-RELATED"/>
    <property type="match status" value="1"/>
</dbReference>
<evidence type="ECO:0000256" key="2">
    <source>
        <dbReference type="ARBA" id="ARBA00022692"/>
    </source>
</evidence>
<dbReference type="STRING" id="1188229.GlitD10_0306"/>
<organism evidence="6 7">
    <name type="scientific">Gloeomargarita lithophora Alchichica-D10</name>
    <dbReference type="NCBI Taxonomy" id="1188229"/>
    <lineage>
        <taxon>Bacteria</taxon>
        <taxon>Bacillati</taxon>
        <taxon>Cyanobacteriota</taxon>
        <taxon>Cyanophyceae</taxon>
        <taxon>Gloeomargaritales</taxon>
        <taxon>Gloeomargaritaceae</taxon>
        <taxon>Gloeomargarita</taxon>
    </lineage>
</organism>
<proteinExistence type="predicted"/>
<protein>
    <submittedName>
        <fullName evidence="6">Membrane spanning protein</fullName>
    </submittedName>
</protein>
<evidence type="ECO:0000256" key="3">
    <source>
        <dbReference type="ARBA" id="ARBA00022989"/>
    </source>
</evidence>
<keyword evidence="1" id="KW-1003">Cell membrane</keyword>
<dbReference type="KEGG" id="glt:GlitD10_0306"/>
<keyword evidence="4 5" id="KW-0472">Membrane</keyword>
<reference evidence="6 7" key="1">
    <citation type="submission" date="2016-10" db="EMBL/GenBank/DDBJ databases">
        <title>Description of Gloeomargarita lithophora gen. nov., sp. nov., a thylakoid-bearing basal-branching cyanobacterium with intracellular carbonates, and proposal for Gloeomargaritales ord. nov.</title>
        <authorList>
            <person name="Moreira D."/>
            <person name="Tavera R."/>
            <person name="Benzerara K."/>
            <person name="Skouri-Panet F."/>
            <person name="Couradeau E."/>
            <person name="Gerard E."/>
            <person name="Loussert C."/>
            <person name="Novelo E."/>
            <person name="Zivanovic Y."/>
            <person name="Lopez-Garcia P."/>
        </authorList>
    </citation>
    <scope>NUCLEOTIDE SEQUENCE [LARGE SCALE GENOMIC DNA]</scope>
    <source>
        <strain evidence="6 7">D10</strain>
    </source>
</reference>
<evidence type="ECO:0000313" key="7">
    <source>
        <dbReference type="Proteomes" id="UP000180235"/>
    </source>
</evidence>
<dbReference type="Proteomes" id="UP000180235">
    <property type="component" value="Chromosome"/>
</dbReference>
<dbReference type="PANTHER" id="PTHR35529:SF2">
    <property type="entry name" value="SPORULATION PROTEIN YTAF-RELATED"/>
    <property type="match status" value="1"/>
</dbReference>
<keyword evidence="3 5" id="KW-1133">Transmembrane helix</keyword>
<keyword evidence="2 5" id="KW-0812">Transmembrane</keyword>
<dbReference type="InterPro" id="IPR003810">
    <property type="entry name" value="Mntp/YtaF"/>
</dbReference>
<evidence type="ECO:0000256" key="4">
    <source>
        <dbReference type="ARBA" id="ARBA00023136"/>
    </source>
</evidence>
<accession>A0A1J0A9M1</accession>
<feature type="transmembrane region" description="Helical" evidence="5">
    <location>
        <begin position="6"/>
        <end position="26"/>
    </location>
</feature>
<evidence type="ECO:0000313" key="6">
    <source>
        <dbReference type="EMBL" id="APB32613.1"/>
    </source>
</evidence>
<feature type="transmembrane region" description="Helical" evidence="5">
    <location>
        <begin position="176"/>
        <end position="194"/>
    </location>
</feature>
<feature type="transmembrane region" description="Helical" evidence="5">
    <location>
        <begin position="70"/>
        <end position="92"/>
    </location>
</feature>
<dbReference type="EMBL" id="CP017675">
    <property type="protein sequence ID" value="APB32613.1"/>
    <property type="molecule type" value="Genomic_DNA"/>
</dbReference>
<feature type="transmembrane region" description="Helical" evidence="5">
    <location>
        <begin position="146"/>
        <end position="164"/>
    </location>
</feature>
<dbReference type="AlphaFoldDB" id="A0A1J0A9M1"/>
<sequence>MMNGVQVVFTYLLLGVATNIDNLIIGTTYGLRRKRINFLGNLTIAVFNALATFLSVLAGDFLRRFLSESIGELLGGLAFLVLGILTILEAYLAERAVEEQGESFSPQAALVRTPYREIVAVGLGTAVSNLAGGVGAGLAGFDPVRMTVLMFVFSLLPISLGQWVGQHTAAKFPQQWANITAATVLMGFGVWKLVSGATSIGG</sequence>
<evidence type="ECO:0000256" key="5">
    <source>
        <dbReference type="SAM" id="Phobius"/>
    </source>
</evidence>